<protein>
    <submittedName>
        <fullName evidence="7">Cytochrome C oxidase subunit IV family protein</fullName>
    </submittedName>
</protein>
<proteinExistence type="predicted"/>
<sequence length="106" mass="11412">MKMLVHVWICLMALLAATTISSLVPLGEANVVLNIVIAVAKTVLVAMFFMHLRHSIPLLRLIAAVGLVTLSLLFILSGADFVTRNIERSAWQATQPSTSAAGQQSQ</sequence>
<dbReference type="OrthoDB" id="7274139at2"/>
<feature type="transmembrane region" description="Helical" evidence="6">
    <location>
        <begin position="31"/>
        <end position="49"/>
    </location>
</feature>
<evidence type="ECO:0000256" key="3">
    <source>
        <dbReference type="ARBA" id="ARBA00022692"/>
    </source>
</evidence>
<evidence type="ECO:0000256" key="4">
    <source>
        <dbReference type="ARBA" id="ARBA00022989"/>
    </source>
</evidence>
<keyword evidence="8" id="KW-1185">Reference proteome</keyword>
<dbReference type="EMBL" id="JACCEW010000001">
    <property type="protein sequence ID" value="NYT35390.1"/>
    <property type="molecule type" value="Genomic_DNA"/>
</dbReference>
<name>A0A853F8W5_9BURK</name>
<dbReference type="Pfam" id="PF03626">
    <property type="entry name" value="COX4_pro"/>
    <property type="match status" value="1"/>
</dbReference>
<evidence type="ECO:0000256" key="2">
    <source>
        <dbReference type="ARBA" id="ARBA00022475"/>
    </source>
</evidence>
<evidence type="ECO:0000256" key="1">
    <source>
        <dbReference type="ARBA" id="ARBA00004651"/>
    </source>
</evidence>
<comment type="subcellular location">
    <subcellularLocation>
        <location evidence="1">Cell membrane</location>
        <topology evidence="1">Multi-pass membrane protein</topology>
    </subcellularLocation>
</comment>
<organism evidence="7 8">
    <name type="scientific">Allopusillimonas soli</name>
    <dbReference type="NCBI Taxonomy" id="659016"/>
    <lineage>
        <taxon>Bacteria</taxon>
        <taxon>Pseudomonadati</taxon>
        <taxon>Pseudomonadota</taxon>
        <taxon>Betaproteobacteria</taxon>
        <taxon>Burkholderiales</taxon>
        <taxon>Alcaligenaceae</taxon>
        <taxon>Allopusillimonas</taxon>
    </lineage>
</organism>
<dbReference type="NCBIfam" id="TIGR02229">
    <property type="entry name" value="caa3_sub_IV"/>
    <property type="match status" value="1"/>
</dbReference>
<evidence type="ECO:0000313" key="7">
    <source>
        <dbReference type="EMBL" id="NYT35390.1"/>
    </source>
</evidence>
<keyword evidence="3 6" id="KW-0812">Transmembrane</keyword>
<dbReference type="GO" id="GO:0005886">
    <property type="term" value="C:plasma membrane"/>
    <property type="evidence" value="ECO:0007669"/>
    <property type="project" value="UniProtKB-SubCell"/>
</dbReference>
<evidence type="ECO:0000256" key="6">
    <source>
        <dbReference type="SAM" id="Phobius"/>
    </source>
</evidence>
<comment type="caution">
    <text evidence="7">The sequence shown here is derived from an EMBL/GenBank/DDBJ whole genome shotgun (WGS) entry which is preliminary data.</text>
</comment>
<reference evidence="7 8" key="1">
    <citation type="submission" date="2020-07" db="EMBL/GenBank/DDBJ databases">
        <title>Taxonomic revisions and descriptions of new bacterial species based on genomic comparisons in the high-G+C-content subgroup of the family Alcaligenaceae.</title>
        <authorList>
            <person name="Szabo A."/>
            <person name="Felfoldi T."/>
        </authorList>
    </citation>
    <scope>NUCLEOTIDE SEQUENCE [LARGE SCALE GENOMIC DNA]</scope>
    <source>
        <strain evidence="7 8">DSM 25264</strain>
    </source>
</reference>
<keyword evidence="5 6" id="KW-0472">Membrane</keyword>
<feature type="transmembrane region" description="Helical" evidence="6">
    <location>
        <begin position="61"/>
        <end position="79"/>
    </location>
</feature>
<dbReference type="InterPro" id="IPR005171">
    <property type="entry name" value="Cyt_c_oxidase_su4_prok"/>
</dbReference>
<dbReference type="AlphaFoldDB" id="A0A853F8W5"/>
<evidence type="ECO:0000313" key="8">
    <source>
        <dbReference type="Proteomes" id="UP000580517"/>
    </source>
</evidence>
<keyword evidence="4 6" id="KW-1133">Transmembrane helix</keyword>
<keyword evidence="2" id="KW-1003">Cell membrane</keyword>
<gene>
    <name evidence="7" type="ORF">H0A68_00760</name>
</gene>
<dbReference type="Proteomes" id="UP000580517">
    <property type="component" value="Unassembled WGS sequence"/>
</dbReference>
<evidence type="ECO:0000256" key="5">
    <source>
        <dbReference type="ARBA" id="ARBA00023136"/>
    </source>
</evidence>
<accession>A0A853F8W5</accession>
<dbReference type="InterPro" id="IPR011743">
    <property type="entry name" value="Caa3_sub_IV"/>
</dbReference>